<dbReference type="InterPro" id="IPR048328">
    <property type="entry name" value="Dyp_perox_C"/>
</dbReference>
<dbReference type="PROSITE" id="PS51404">
    <property type="entry name" value="DYP_PEROXIDASE"/>
    <property type="match status" value="1"/>
</dbReference>
<evidence type="ECO:0000256" key="5">
    <source>
        <dbReference type="ARBA" id="ARBA00022729"/>
    </source>
</evidence>
<evidence type="ECO:0000256" key="3">
    <source>
        <dbReference type="ARBA" id="ARBA00022617"/>
    </source>
</evidence>
<name>A0A4R5CQ34_9ACTN</name>
<evidence type="ECO:0000256" key="2">
    <source>
        <dbReference type="ARBA" id="ARBA00022559"/>
    </source>
</evidence>
<keyword evidence="5" id="KW-0732">Signal</keyword>
<dbReference type="InterPro" id="IPR006314">
    <property type="entry name" value="Dyp_peroxidase"/>
</dbReference>
<dbReference type="InParanoid" id="A0A4R5CQ34"/>
<feature type="domain" description="Dyp-type peroxidase C-terminal" evidence="11">
    <location>
        <begin position="211"/>
        <end position="384"/>
    </location>
</feature>
<dbReference type="GO" id="GO:0004601">
    <property type="term" value="F:peroxidase activity"/>
    <property type="evidence" value="ECO:0007669"/>
    <property type="project" value="UniProtKB-KW"/>
</dbReference>
<reference evidence="12 13" key="1">
    <citation type="submission" date="2019-03" db="EMBL/GenBank/DDBJ databases">
        <title>Draft genome sequences of novel Actinobacteria.</title>
        <authorList>
            <person name="Sahin N."/>
            <person name="Ay H."/>
            <person name="Saygin H."/>
        </authorList>
    </citation>
    <scope>NUCLEOTIDE SEQUENCE [LARGE SCALE GENOMIC DNA]</scope>
    <source>
        <strain evidence="12 13">5K138</strain>
    </source>
</reference>
<accession>A0A4R5CQ34</accession>
<dbReference type="AlphaFoldDB" id="A0A4R5CQ34"/>
<dbReference type="OrthoDB" id="9781066at2"/>
<evidence type="ECO:0000256" key="8">
    <source>
        <dbReference type="ARBA" id="ARBA00025737"/>
    </source>
</evidence>
<dbReference type="PANTHER" id="PTHR30521:SF4">
    <property type="entry name" value="DEFERROCHELATASE"/>
    <property type="match status" value="1"/>
</dbReference>
<evidence type="ECO:0000313" key="12">
    <source>
        <dbReference type="EMBL" id="TDE02599.1"/>
    </source>
</evidence>
<dbReference type="InterPro" id="IPR011008">
    <property type="entry name" value="Dimeric_a/b-barrel"/>
</dbReference>
<dbReference type="PANTHER" id="PTHR30521">
    <property type="entry name" value="DEFERROCHELATASE/PEROXIDASE"/>
    <property type="match status" value="1"/>
</dbReference>
<dbReference type="InterPro" id="IPR048327">
    <property type="entry name" value="Dyp_perox_N"/>
</dbReference>
<protein>
    <submittedName>
        <fullName evidence="12">Dyp-type peroxidase</fullName>
    </submittedName>
</protein>
<keyword evidence="7" id="KW-0408">Iron</keyword>
<keyword evidence="4" id="KW-0479">Metal-binding</keyword>
<evidence type="ECO:0000256" key="9">
    <source>
        <dbReference type="SAM" id="MobiDB-lite"/>
    </source>
</evidence>
<evidence type="ECO:0000313" key="13">
    <source>
        <dbReference type="Proteomes" id="UP000294739"/>
    </source>
</evidence>
<evidence type="ECO:0000256" key="6">
    <source>
        <dbReference type="ARBA" id="ARBA00023002"/>
    </source>
</evidence>
<dbReference type="GO" id="GO:0046872">
    <property type="term" value="F:metal ion binding"/>
    <property type="evidence" value="ECO:0007669"/>
    <property type="project" value="UniProtKB-KW"/>
</dbReference>
<evidence type="ECO:0000259" key="10">
    <source>
        <dbReference type="Pfam" id="PF04261"/>
    </source>
</evidence>
<evidence type="ECO:0000259" key="11">
    <source>
        <dbReference type="Pfam" id="PF20628"/>
    </source>
</evidence>
<dbReference type="NCBIfam" id="TIGR01413">
    <property type="entry name" value="Dyp_perox_fam"/>
    <property type="match status" value="1"/>
</dbReference>
<dbReference type="SUPFAM" id="SSF54909">
    <property type="entry name" value="Dimeric alpha+beta barrel"/>
    <property type="match status" value="1"/>
</dbReference>
<dbReference type="Pfam" id="PF20628">
    <property type="entry name" value="Dyp_perox_C"/>
    <property type="match status" value="1"/>
</dbReference>
<dbReference type="EMBL" id="SMKZ01000035">
    <property type="protein sequence ID" value="TDE02599.1"/>
    <property type="molecule type" value="Genomic_DNA"/>
</dbReference>
<keyword evidence="3" id="KW-0349">Heme</keyword>
<dbReference type="Pfam" id="PF04261">
    <property type="entry name" value="Dyp_perox_N"/>
    <property type="match status" value="1"/>
</dbReference>
<comment type="cofactor">
    <cofactor evidence="1">
        <name>heme b</name>
        <dbReference type="ChEBI" id="CHEBI:60344"/>
    </cofactor>
</comment>
<evidence type="ECO:0000256" key="7">
    <source>
        <dbReference type="ARBA" id="ARBA00023004"/>
    </source>
</evidence>
<keyword evidence="13" id="KW-1185">Reference proteome</keyword>
<keyword evidence="2 12" id="KW-0575">Peroxidase</keyword>
<evidence type="ECO:0000256" key="1">
    <source>
        <dbReference type="ARBA" id="ARBA00001970"/>
    </source>
</evidence>
<dbReference type="GO" id="GO:0005829">
    <property type="term" value="C:cytosol"/>
    <property type="evidence" value="ECO:0007669"/>
    <property type="project" value="TreeGrafter"/>
</dbReference>
<dbReference type="Proteomes" id="UP000294739">
    <property type="component" value="Unassembled WGS sequence"/>
</dbReference>
<feature type="region of interest" description="Disordered" evidence="9">
    <location>
        <begin position="19"/>
        <end position="43"/>
    </location>
</feature>
<feature type="domain" description="Dyp-type peroxidase N-terminal" evidence="10">
    <location>
        <begin position="66"/>
        <end position="203"/>
    </location>
</feature>
<comment type="caution">
    <text evidence="12">The sequence shown here is derived from an EMBL/GenBank/DDBJ whole genome shotgun (WGS) entry which is preliminary data.</text>
</comment>
<sequence>MAAGLGAGAGLTAGVLASSAASREDGDDGDGARAVSAPGGTDPRRAAAVEAAGEHQAGIARPGTPQPHGMLVVLDLADVPAPGAADEAYRVGLRELCAALGRSIASLTSDDQAETSGLLDGPGDLTVTVGLGPRVVAALDPELPGAQALPAFAGDDALPADRTGGDLLIAVYGSDPNDVHQAARWLTGTVPGTSIRWSQRGFRAPGTGTVARNPLGFHDGVIVPHGDDELAEHVWIPDGPLAGGTVCVVRRLRLDTTAFAAESLEHQQAVIGRYRHDGSPLSGGGPSDEADLLAKTPDGQYVTPARSHVRAAHPSFTGSHLMLRRGYAFDDGATGGVADAGLLFICFQRDLRTFAQTQFRLDETDALSEYVTATGSGTFLILPGFDGARPLGATLP</sequence>
<comment type="similarity">
    <text evidence="8">Belongs to the DyP-type peroxidase family.</text>
</comment>
<dbReference type="GO" id="GO:0020037">
    <property type="term" value="F:heme binding"/>
    <property type="evidence" value="ECO:0007669"/>
    <property type="project" value="InterPro"/>
</dbReference>
<evidence type="ECO:0000256" key="4">
    <source>
        <dbReference type="ARBA" id="ARBA00022723"/>
    </source>
</evidence>
<keyword evidence="6" id="KW-0560">Oxidoreductase</keyword>
<organism evidence="12 13">
    <name type="scientific">Jiangella asiatica</name>
    <dbReference type="NCBI Taxonomy" id="2530372"/>
    <lineage>
        <taxon>Bacteria</taxon>
        <taxon>Bacillati</taxon>
        <taxon>Actinomycetota</taxon>
        <taxon>Actinomycetes</taxon>
        <taxon>Jiangellales</taxon>
        <taxon>Jiangellaceae</taxon>
        <taxon>Jiangella</taxon>
    </lineage>
</organism>
<proteinExistence type="inferred from homology"/>
<gene>
    <name evidence="12" type="ORF">E1269_21475</name>
</gene>